<dbReference type="PANTHER" id="PTHR22789">
    <property type="entry name" value="FUCULOSE PHOSPHATE ALDOLASE"/>
    <property type="match status" value="1"/>
</dbReference>
<keyword evidence="2" id="KW-0456">Lyase</keyword>
<feature type="domain" description="Class II aldolase/adducin N-terminal" evidence="3">
    <location>
        <begin position="11"/>
        <end position="188"/>
    </location>
</feature>
<gene>
    <name evidence="4" type="ORF">A8806_108118</name>
</gene>
<evidence type="ECO:0000256" key="2">
    <source>
        <dbReference type="ARBA" id="ARBA00023239"/>
    </source>
</evidence>
<keyword evidence="5" id="KW-1185">Reference proteome</keyword>
<dbReference type="Gene3D" id="3.40.225.10">
    <property type="entry name" value="Class II aldolase/adducin N-terminal domain"/>
    <property type="match status" value="2"/>
</dbReference>
<dbReference type="GO" id="GO:0016832">
    <property type="term" value="F:aldehyde-lyase activity"/>
    <property type="evidence" value="ECO:0007669"/>
    <property type="project" value="TreeGrafter"/>
</dbReference>
<dbReference type="OrthoDB" id="9794581at2"/>
<dbReference type="AlphaFoldDB" id="A0A2Y9C5J4"/>
<proteinExistence type="predicted"/>
<dbReference type="GO" id="GO:0046872">
    <property type="term" value="F:metal ion binding"/>
    <property type="evidence" value="ECO:0007669"/>
    <property type="project" value="UniProtKB-KW"/>
</dbReference>
<dbReference type="InterPro" id="IPR036409">
    <property type="entry name" value="Aldolase_II/adducin_N_sf"/>
</dbReference>
<dbReference type="InterPro" id="IPR001303">
    <property type="entry name" value="Aldolase_II/adducin_N"/>
</dbReference>
<comment type="caution">
    <text evidence="4">The sequence shown here is derived from an EMBL/GenBank/DDBJ whole genome shotgun (WGS) entry which is preliminary data.</text>
</comment>
<feature type="domain" description="Class II aldolase/adducin N-terminal" evidence="3">
    <location>
        <begin position="234"/>
        <end position="408"/>
    </location>
</feature>
<dbReference type="PANTHER" id="PTHR22789:SF0">
    <property type="entry name" value="3-OXO-TETRONATE 4-PHOSPHATE DECARBOXYLASE-RELATED"/>
    <property type="match status" value="1"/>
</dbReference>
<dbReference type="SUPFAM" id="SSF53639">
    <property type="entry name" value="AraD/HMP-PK domain-like"/>
    <property type="match status" value="2"/>
</dbReference>
<dbReference type="Proteomes" id="UP000245845">
    <property type="component" value="Unassembled WGS sequence"/>
</dbReference>
<accession>A0A2Y9C5J4</accession>
<evidence type="ECO:0000256" key="1">
    <source>
        <dbReference type="ARBA" id="ARBA00022723"/>
    </source>
</evidence>
<reference evidence="4 5" key="1">
    <citation type="submission" date="2018-05" db="EMBL/GenBank/DDBJ databases">
        <title>The Hungate 1000. A catalogue of reference genomes from the rumen microbiome.</title>
        <authorList>
            <person name="Kelly W."/>
        </authorList>
    </citation>
    <scope>NUCLEOTIDE SEQUENCE [LARGE SCALE GENOMIC DNA]</scope>
    <source>
        <strain evidence="4 5">NLAE-zl-C242</strain>
    </source>
</reference>
<organism evidence="4 5">
    <name type="scientific">Faecalicatena orotica</name>
    <dbReference type="NCBI Taxonomy" id="1544"/>
    <lineage>
        <taxon>Bacteria</taxon>
        <taxon>Bacillati</taxon>
        <taxon>Bacillota</taxon>
        <taxon>Clostridia</taxon>
        <taxon>Lachnospirales</taxon>
        <taxon>Lachnospiraceae</taxon>
        <taxon>Faecalicatena</taxon>
    </lineage>
</organism>
<dbReference type="InterPro" id="IPR050197">
    <property type="entry name" value="Aldolase_class_II_sugar_metab"/>
</dbReference>
<dbReference type="Pfam" id="PF00596">
    <property type="entry name" value="Aldolase_II"/>
    <property type="match status" value="2"/>
</dbReference>
<evidence type="ECO:0000259" key="3">
    <source>
        <dbReference type="SMART" id="SM01007"/>
    </source>
</evidence>
<evidence type="ECO:0000313" key="5">
    <source>
        <dbReference type="Proteomes" id="UP000245845"/>
    </source>
</evidence>
<dbReference type="RefSeq" id="WP_109731785.1">
    <property type="nucleotide sequence ID" value="NZ_BAAACK010000003.1"/>
</dbReference>
<protein>
    <submittedName>
        <fullName evidence="4">L-fuculose-phosphate aldolase</fullName>
    </submittedName>
</protein>
<keyword evidence="1" id="KW-0479">Metal-binding</keyword>
<name>A0A2Y9C5J4_9FIRM</name>
<dbReference type="EMBL" id="QGDL01000008">
    <property type="protein sequence ID" value="PWJ28603.1"/>
    <property type="molecule type" value="Genomic_DNA"/>
</dbReference>
<dbReference type="SMART" id="SM01007">
    <property type="entry name" value="Aldolase_II"/>
    <property type="match status" value="2"/>
</dbReference>
<dbReference type="GO" id="GO:0005829">
    <property type="term" value="C:cytosol"/>
    <property type="evidence" value="ECO:0007669"/>
    <property type="project" value="TreeGrafter"/>
</dbReference>
<dbReference type="GO" id="GO:0019323">
    <property type="term" value="P:pentose catabolic process"/>
    <property type="evidence" value="ECO:0007669"/>
    <property type="project" value="TreeGrafter"/>
</dbReference>
<evidence type="ECO:0000313" key="4">
    <source>
        <dbReference type="EMBL" id="PWJ28603.1"/>
    </source>
</evidence>
<sequence>MLEIQALHPADQICNILKRIYDSDLTTLTGGNVSVRDDDGVIWVSPTGIDKSDLKRDDIVRILPDDTIIGKWKPTSEYRIHVGILRTRPEMRAVIHAHSPALVTMSAVHELPKTQALFPSFQEVGEPGMCEYGMPGTLNLVKCVMDVFKRGYDAAVLKNHAVFLASRVSLYDAFARIEEFDFNARIQLIAEAEDKITSQSSVKMKEMTEKLEAEKLPGTMKREGYSEKELDLRRTLKLLARRANLKKLFNARFGCISARVDEKRFLISPEYRDNAYIDEGDFVLAETGRCEEGKEADAYSKLHGLIYEKHPDIQAIIMAAPAYASVYAVTKQEYEVALIPESYGVLRSFTHISFEEMLGDWDKIAEKAGIEHIPFFALDNTGIMVMGDNPLLTFDKLEVAEGTALSIHYAKTSNKAIKAMTSDMKEEQDSLS</sequence>